<dbReference type="Pfam" id="PF00001">
    <property type="entry name" value="7tm_1"/>
    <property type="match status" value="1"/>
</dbReference>
<evidence type="ECO:0000256" key="5">
    <source>
        <dbReference type="ARBA" id="ARBA00022989"/>
    </source>
</evidence>
<evidence type="ECO:0000256" key="9">
    <source>
        <dbReference type="ARBA" id="ARBA00023180"/>
    </source>
</evidence>
<dbReference type="EMBL" id="OC930480">
    <property type="protein sequence ID" value="CAD7658709.1"/>
    <property type="molecule type" value="Genomic_DNA"/>
</dbReference>
<dbReference type="InterPro" id="IPR017452">
    <property type="entry name" value="GPCR_Rhodpsn_7TM"/>
</dbReference>
<dbReference type="Proteomes" id="UP000728032">
    <property type="component" value="Unassembled WGS sequence"/>
</dbReference>
<feature type="transmembrane region" description="Helical" evidence="12">
    <location>
        <begin position="18"/>
        <end position="41"/>
    </location>
</feature>
<feature type="transmembrane region" description="Helical" evidence="12">
    <location>
        <begin position="61"/>
        <end position="87"/>
    </location>
</feature>
<feature type="region of interest" description="Disordered" evidence="11">
    <location>
        <begin position="209"/>
        <end position="247"/>
    </location>
</feature>
<protein>
    <recommendedName>
        <fullName evidence="13">G-protein coupled receptors family 1 profile domain-containing protein</fullName>
    </recommendedName>
</protein>
<keyword evidence="5 12" id="KW-1133">Transmembrane helix</keyword>
<evidence type="ECO:0000313" key="14">
    <source>
        <dbReference type="EMBL" id="CAD7658709.1"/>
    </source>
</evidence>
<feature type="transmembrane region" description="Helical" evidence="12">
    <location>
        <begin position="309"/>
        <end position="332"/>
    </location>
</feature>
<name>A0A7R9MEK8_9ACAR</name>
<gene>
    <name evidence="14" type="ORF">ONB1V03_LOCUS15329</name>
</gene>
<dbReference type="PANTHER" id="PTHR24248:SF174">
    <property type="entry name" value="TYRAMINE_OCTOPAMINE RECEPTOR"/>
    <property type="match status" value="1"/>
</dbReference>
<keyword evidence="8" id="KW-0675">Receptor</keyword>
<evidence type="ECO:0000256" key="1">
    <source>
        <dbReference type="ARBA" id="ARBA00004651"/>
    </source>
</evidence>
<feature type="compositionally biased region" description="Low complexity" evidence="11">
    <location>
        <begin position="229"/>
        <end position="242"/>
    </location>
</feature>
<keyword evidence="4 12" id="KW-0812">Transmembrane</keyword>
<dbReference type="EMBL" id="CAJPVJ010015655">
    <property type="protein sequence ID" value="CAG2175895.1"/>
    <property type="molecule type" value="Genomic_DNA"/>
</dbReference>
<dbReference type="OrthoDB" id="6432764at2759"/>
<keyword evidence="3" id="KW-1003">Cell membrane</keyword>
<comment type="similarity">
    <text evidence="2">Belongs to the G-protein coupled receptor 1 family.</text>
</comment>
<keyword evidence="10" id="KW-0807">Transducer</keyword>
<keyword evidence="7 12" id="KW-0472">Membrane</keyword>
<keyword evidence="15" id="KW-1185">Reference proteome</keyword>
<keyword evidence="6" id="KW-0297">G-protein coupled receptor</keyword>
<sequence length="351" mass="39560">FWAVTNVDYVHQRNAKHIGCMIAVVWVVSAVISLAPILGWKDSDFDRRIQEEKRCLVSQDISYQIFATMVSFYGPSTLVLILYYRIYLVAKKRIRRKSSSAVKAKCRRPHSCPPVPNTYISSTEMTTMTYNISSSNGSNASSDNGSANSYQILVSAHSRHLLLPPQPYQSTTTPCVNGTSTSNPIVSDFISCASTSDCLEQLDVPSIELQRDSNSSNSNNVSFDDHSTHVSNGHSNGHSNGGPKSRAQPLKRLKFRRKCINEREVENKRERKAAKTLAIITGIFIVCWLPFFAMALIMPLCPQCLINPYLFSFCLWLGWTNSSLNPFLYTIFSPDFRSAFRRMIFGKKLRK</sequence>
<feature type="transmembrane region" description="Helical" evidence="12">
    <location>
        <begin position="277"/>
        <end position="297"/>
    </location>
</feature>
<evidence type="ECO:0000256" key="4">
    <source>
        <dbReference type="ARBA" id="ARBA00022692"/>
    </source>
</evidence>
<dbReference type="PRINTS" id="PR00237">
    <property type="entry name" value="GPCRRHODOPSN"/>
</dbReference>
<evidence type="ECO:0000259" key="13">
    <source>
        <dbReference type="PROSITE" id="PS50262"/>
    </source>
</evidence>
<evidence type="ECO:0000256" key="10">
    <source>
        <dbReference type="ARBA" id="ARBA00023224"/>
    </source>
</evidence>
<dbReference type="Gene3D" id="1.20.1070.10">
    <property type="entry name" value="Rhodopsin 7-helix transmembrane proteins"/>
    <property type="match status" value="2"/>
</dbReference>
<evidence type="ECO:0000256" key="8">
    <source>
        <dbReference type="ARBA" id="ARBA00023170"/>
    </source>
</evidence>
<dbReference type="GO" id="GO:0005886">
    <property type="term" value="C:plasma membrane"/>
    <property type="evidence" value="ECO:0007669"/>
    <property type="project" value="UniProtKB-SubCell"/>
</dbReference>
<keyword evidence="9" id="KW-0325">Glycoprotein</keyword>
<dbReference type="PROSITE" id="PS50262">
    <property type="entry name" value="G_PROTEIN_RECEP_F1_2"/>
    <property type="match status" value="1"/>
</dbReference>
<dbReference type="GO" id="GO:0004930">
    <property type="term" value="F:G protein-coupled receptor activity"/>
    <property type="evidence" value="ECO:0007669"/>
    <property type="project" value="UniProtKB-KW"/>
</dbReference>
<dbReference type="SUPFAM" id="SSF81321">
    <property type="entry name" value="Family A G protein-coupled receptor-like"/>
    <property type="match status" value="1"/>
</dbReference>
<feature type="non-terminal residue" evidence="14">
    <location>
        <position position="1"/>
    </location>
</feature>
<evidence type="ECO:0000256" key="2">
    <source>
        <dbReference type="ARBA" id="ARBA00010663"/>
    </source>
</evidence>
<evidence type="ECO:0000256" key="11">
    <source>
        <dbReference type="SAM" id="MobiDB-lite"/>
    </source>
</evidence>
<evidence type="ECO:0000256" key="6">
    <source>
        <dbReference type="ARBA" id="ARBA00023040"/>
    </source>
</evidence>
<feature type="domain" description="G-protein coupled receptors family 1 profile" evidence="13">
    <location>
        <begin position="1"/>
        <end position="329"/>
    </location>
</feature>
<comment type="subcellular location">
    <subcellularLocation>
        <location evidence="1">Cell membrane</location>
        <topology evidence="1">Multi-pass membrane protein</topology>
    </subcellularLocation>
</comment>
<dbReference type="AlphaFoldDB" id="A0A7R9MEK8"/>
<reference evidence="14" key="1">
    <citation type="submission" date="2020-11" db="EMBL/GenBank/DDBJ databases">
        <authorList>
            <person name="Tran Van P."/>
        </authorList>
    </citation>
    <scope>NUCLEOTIDE SEQUENCE</scope>
</reference>
<accession>A0A7R9MEK8</accession>
<proteinExistence type="inferred from homology"/>
<evidence type="ECO:0000313" key="15">
    <source>
        <dbReference type="Proteomes" id="UP000728032"/>
    </source>
</evidence>
<organism evidence="14">
    <name type="scientific">Oppiella nova</name>
    <dbReference type="NCBI Taxonomy" id="334625"/>
    <lineage>
        <taxon>Eukaryota</taxon>
        <taxon>Metazoa</taxon>
        <taxon>Ecdysozoa</taxon>
        <taxon>Arthropoda</taxon>
        <taxon>Chelicerata</taxon>
        <taxon>Arachnida</taxon>
        <taxon>Acari</taxon>
        <taxon>Acariformes</taxon>
        <taxon>Sarcoptiformes</taxon>
        <taxon>Oribatida</taxon>
        <taxon>Brachypylina</taxon>
        <taxon>Oppioidea</taxon>
        <taxon>Oppiidae</taxon>
        <taxon>Oppiella</taxon>
    </lineage>
</organism>
<evidence type="ECO:0000256" key="12">
    <source>
        <dbReference type="SAM" id="Phobius"/>
    </source>
</evidence>
<dbReference type="PANTHER" id="PTHR24248">
    <property type="entry name" value="ADRENERGIC RECEPTOR-RELATED G-PROTEIN COUPLED RECEPTOR"/>
    <property type="match status" value="1"/>
</dbReference>
<evidence type="ECO:0000256" key="7">
    <source>
        <dbReference type="ARBA" id="ARBA00023136"/>
    </source>
</evidence>
<dbReference type="InterPro" id="IPR000276">
    <property type="entry name" value="GPCR_Rhodpsn"/>
</dbReference>
<evidence type="ECO:0000256" key="3">
    <source>
        <dbReference type="ARBA" id="ARBA00022475"/>
    </source>
</evidence>